<dbReference type="Proteomes" id="UP000199337">
    <property type="component" value="Unassembled WGS sequence"/>
</dbReference>
<accession>A0A1I2SZ66</accession>
<dbReference type="Gene3D" id="2.40.50.140">
    <property type="entry name" value="Nucleic acid-binding proteins"/>
    <property type="match status" value="2"/>
</dbReference>
<dbReference type="Pfam" id="PF13509">
    <property type="entry name" value="S1_2"/>
    <property type="match status" value="2"/>
</dbReference>
<dbReference type="Gene3D" id="1.10.10.10">
    <property type="entry name" value="Winged helix-like DNA-binding domain superfamily/Winged helix DNA-binding domain"/>
    <property type="match status" value="1"/>
</dbReference>
<dbReference type="AlphaFoldDB" id="A0A1I2SZ66"/>
<keyword evidence="4" id="KW-1185">Reference proteome</keyword>
<dbReference type="SMART" id="SM00316">
    <property type="entry name" value="S1"/>
    <property type="match status" value="3"/>
</dbReference>
<feature type="domain" description="S1 motif" evidence="2">
    <location>
        <begin position="147"/>
        <end position="208"/>
    </location>
</feature>
<dbReference type="Pfam" id="PF17783">
    <property type="entry name" value="WHD_CvfB"/>
    <property type="match status" value="1"/>
</dbReference>
<dbReference type="OrthoDB" id="9801597at2"/>
<dbReference type="PIRSF" id="PIRSF012524">
    <property type="entry name" value="YitL_S1"/>
    <property type="match status" value="1"/>
</dbReference>
<dbReference type="InterPro" id="IPR040764">
    <property type="entry name" value="CvfB_WH"/>
</dbReference>
<dbReference type="RefSeq" id="WP_092471131.1">
    <property type="nucleotide sequence ID" value="NZ_FOOX01000006.1"/>
</dbReference>
<dbReference type="PROSITE" id="PS50126">
    <property type="entry name" value="S1"/>
    <property type="match status" value="1"/>
</dbReference>
<evidence type="ECO:0000313" key="4">
    <source>
        <dbReference type="Proteomes" id="UP000199337"/>
    </source>
</evidence>
<evidence type="ECO:0000256" key="1">
    <source>
        <dbReference type="PIRNR" id="PIRNR012524"/>
    </source>
</evidence>
<protein>
    <recommendedName>
        <fullName evidence="2">S1 motif domain-containing protein</fullName>
    </recommendedName>
</protein>
<dbReference type="GO" id="GO:0003676">
    <property type="term" value="F:nucleic acid binding"/>
    <property type="evidence" value="ECO:0007669"/>
    <property type="project" value="InterPro"/>
</dbReference>
<reference evidence="4" key="1">
    <citation type="submission" date="2016-10" db="EMBL/GenBank/DDBJ databases">
        <authorList>
            <person name="Varghese N."/>
            <person name="Submissions S."/>
        </authorList>
    </citation>
    <scope>NUCLEOTIDE SEQUENCE [LARGE SCALE GENOMIC DNA]</scope>
    <source>
        <strain evidence="4">DSM 17038</strain>
    </source>
</reference>
<dbReference type="InterPro" id="IPR048587">
    <property type="entry name" value="CvfB_S1_3rd"/>
</dbReference>
<dbReference type="InterPro" id="IPR014464">
    <property type="entry name" value="CvfB_fam"/>
</dbReference>
<dbReference type="InterPro" id="IPR039566">
    <property type="entry name" value="CvfB_S1_st"/>
</dbReference>
<proteinExistence type="inferred from homology"/>
<dbReference type="PANTHER" id="PTHR37296">
    <property type="entry name" value="CONSERVED VIRULENCE FACTOR B"/>
    <property type="match status" value="1"/>
</dbReference>
<evidence type="ECO:0000259" key="2">
    <source>
        <dbReference type="PROSITE" id="PS50126"/>
    </source>
</evidence>
<comment type="similarity">
    <text evidence="1">Belongs to the CvfB family.</text>
</comment>
<name>A0A1I2SZ66_9FIRM</name>
<dbReference type="InterPro" id="IPR003029">
    <property type="entry name" value="S1_domain"/>
</dbReference>
<sequence>MIEIGKMQKLQLFRKNEMWAYLNYRNAKGRDDILLPKDEVPQELEIGAEIEVFVYKDSEEKLIASVRKPKLIIGELGLLRVVDTTNFGAFLDWGLKKDLLLPLREQVGKVSKGDLCLVGLFINNRNKICATMRIYNLLSTESPYKQNDRVHGIVYSINRDIGIFVAVDNKYHGLIHNNELYGNYAIGDYIEERVKKVREDGKLELSFRKEAYNEIESDAQKIMTRLKLSSGTLLINDNSSPDYIKAELNISKRAFKRAVGRLLKEGAIKITEEGIQMLLRKSQFH</sequence>
<dbReference type="SUPFAM" id="SSF50249">
    <property type="entry name" value="Nucleic acid-binding proteins"/>
    <property type="match status" value="1"/>
</dbReference>
<dbReference type="PANTHER" id="PTHR37296:SF1">
    <property type="entry name" value="CONSERVED VIRULENCE FACTOR B"/>
    <property type="match status" value="1"/>
</dbReference>
<gene>
    <name evidence="3" type="ORF">SAMN05660649_01961</name>
</gene>
<dbReference type="InterPro" id="IPR036388">
    <property type="entry name" value="WH-like_DNA-bd_sf"/>
</dbReference>
<dbReference type="EMBL" id="FOOX01000006">
    <property type="protein sequence ID" value="SFG55241.1"/>
    <property type="molecule type" value="Genomic_DNA"/>
</dbReference>
<dbReference type="STRING" id="341036.SAMN05660649_01961"/>
<dbReference type="Pfam" id="PF21543">
    <property type="entry name" value="CvfB_2nd"/>
    <property type="match status" value="1"/>
</dbReference>
<dbReference type="InterPro" id="IPR012340">
    <property type="entry name" value="NA-bd_OB-fold"/>
</dbReference>
<organism evidence="3 4">
    <name type="scientific">Desulfotruncus arcticus DSM 17038</name>
    <dbReference type="NCBI Taxonomy" id="1121424"/>
    <lineage>
        <taxon>Bacteria</taxon>
        <taxon>Bacillati</taxon>
        <taxon>Bacillota</taxon>
        <taxon>Clostridia</taxon>
        <taxon>Eubacteriales</taxon>
        <taxon>Desulfallaceae</taxon>
        <taxon>Desulfotruncus</taxon>
    </lineage>
</organism>
<evidence type="ECO:0000313" key="3">
    <source>
        <dbReference type="EMBL" id="SFG55241.1"/>
    </source>
</evidence>